<evidence type="ECO:0008006" key="6">
    <source>
        <dbReference type="Google" id="ProtNLM"/>
    </source>
</evidence>
<feature type="region of interest" description="Disordered" evidence="1">
    <location>
        <begin position="301"/>
        <end position="328"/>
    </location>
</feature>
<evidence type="ECO:0000259" key="3">
    <source>
        <dbReference type="PROSITE" id="PS50222"/>
    </source>
</evidence>
<dbReference type="InterPro" id="IPR011992">
    <property type="entry name" value="EF-hand-dom_pair"/>
</dbReference>
<dbReference type="EMBL" id="KK583234">
    <property type="protein sequence ID" value="KDO25209.1"/>
    <property type="molecule type" value="Genomic_DNA"/>
</dbReference>
<organism evidence="4 5">
    <name type="scientific">Saprolegnia parasitica (strain CBS 223.65)</name>
    <dbReference type="NCBI Taxonomy" id="695850"/>
    <lineage>
        <taxon>Eukaryota</taxon>
        <taxon>Sar</taxon>
        <taxon>Stramenopiles</taxon>
        <taxon>Oomycota</taxon>
        <taxon>Saprolegniomycetes</taxon>
        <taxon>Saprolegniales</taxon>
        <taxon>Saprolegniaceae</taxon>
        <taxon>Saprolegnia</taxon>
    </lineage>
</organism>
<dbReference type="OMA" id="QAFTIAM"/>
<feature type="domain" description="EF-hand" evidence="3">
    <location>
        <begin position="1"/>
        <end position="28"/>
    </location>
</feature>
<dbReference type="InterPro" id="IPR002048">
    <property type="entry name" value="EF_hand_dom"/>
</dbReference>
<feature type="domain" description="EH" evidence="2">
    <location>
        <begin position="99"/>
        <end position="184"/>
    </location>
</feature>
<dbReference type="STRING" id="695850.A0A067C390"/>
<dbReference type="PANTHER" id="PTHR11216">
    <property type="entry name" value="EH DOMAIN"/>
    <property type="match status" value="1"/>
</dbReference>
<evidence type="ECO:0000256" key="1">
    <source>
        <dbReference type="SAM" id="MobiDB-lite"/>
    </source>
</evidence>
<feature type="compositionally biased region" description="Polar residues" evidence="1">
    <location>
        <begin position="728"/>
        <end position="750"/>
    </location>
</feature>
<evidence type="ECO:0000259" key="2">
    <source>
        <dbReference type="PROSITE" id="PS50031"/>
    </source>
</evidence>
<dbReference type="GO" id="GO:0005509">
    <property type="term" value="F:calcium ion binding"/>
    <property type="evidence" value="ECO:0007669"/>
    <property type="project" value="InterPro"/>
</dbReference>
<name>A0A067C390_SAPPC</name>
<feature type="region of interest" description="Disordered" evidence="1">
    <location>
        <begin position="665"/>
        <end position="768"/>
    </location>
</feature>
<dbReference type="SMART" id="SM00027">
    <property type="entry name" value="EH"/>
    <property type="match status" value="2"/>
</dbReference>
<dbReference type="PROSITE" id="PS50222">
    <property type="entry name" value="EF_HAND_2"/>
    <property type="match status" value="1"/>
</dbReference>
<dbReference type="KEGG" id="spar:SPRG_20788"/>
<evidence type="ECO:0000313" key="5">
    <source>
        <dbReference type="Proteomes" id="UP000030745"/>
    </source>
</evidence>
<dbReference type="GeneID" id="24141818"/>
<protein>
    <recommendedName>
        <fullName evidence="6">EH domain-containing protein</fullName>
    </recommendedName>
</protein>
<dbReference type="PROSITE" id="PS50031">
    <property type="entry name" value="EH"/>
    <property type="match status" value="2"/>
</dbReference>
<reference evidence="4 5" key="1">
    <citation type="journal article" date="2013" name="PLoS Genet.">
        <title>Distinctive expansion of potential virulence genes in the genome of the oomycete fish pathogen Saprolegnia parasitica.</title>
        <authorList>
            <person name="Jiang R.H."/>
            <person name="de Bruijn I."/>
            <person name="Haas B.J."/>
            <person name="Belmonte R."/>
            <person name="Lobach L."/>
            <person name="Christie J."/>
            <person name="van den Ackerveken G."/>
            <person name="Bottin A."/>
            <person name="Bulone V."/>
            <person name="Diaz-Moreno S.M."/>
            <person name="Dumas B."/>
            <person name="Fan L."/>
            <person name="Gaulin E."/>
            <person name="Govers F."/>
            <person name="Grenville-Briggs L.J."/>
            <person name="Horner N.R."/>
            <person name="Levin J.Z."/>
            <person name="Mammella M."/>
            <person name="Meijer H.J."/>
            <person name="Morris P."/>
            <person name="Nusbaum C."/>
            <person name="Oome S."/>
            <person name="Phillips A.J."/>
            <person name="van Rooyen D."/>
            <person name="Rzeszutek E."/>
            <person name="Saraiva M."/>
            <person name="Secombes C.J."/>
            <person name="Seidl M.F."/>
            <person name="Snel B."/>
            <person name="Stassen J.H."/>
            <person name="Sykes S."/>
            <person name="Tripathy S."/>
            <person name="van den Berg H."/>
            <person name="Vega-Arreguin J.C."/>
            <person name="Wawra S."/>
            <person name="Young S.K."/>
            <person name="Zeng Q."/>
            <person name="Dieguez-Uribeondo J."/>
            <person name="Russ C."/>
            <person name="Tyler B.M."/>
            <person name="van West P."/>
        </authorList>
    </citation>
    <scope>NUCLEOTIDE SEQUENCE [LARGE SCALE GENOMIC DNA]</scope>
    <source>
        <strain evidence="4 5">CBS 223.65</strain>
    </source>
</reference>
<proteinExistence type="predicted"/>
<sequence length="920" mass="94354">MFALADVDKNGKVQGKKAVDFFTTSGLAPSVLKQVWSLASSKMQPYLDRDEFNVALGLIALAQKGETLDLAALVAAGRARHLPLPVFHLADIFVMTPSDEEKYASIFRASAPSGTIAPTDAIELFQKSGLALADVHAIYKLVDPTLSTPLPLQAFTIAMHVIVCKTRRGLTHLPASVPREWFPTLFSSSLAQCTSADDMLSAQASIQAALQKTVMSLPAVVLPSVSSIVAPLQALGYHLPDTAMMLNESSLRELEGVLLTYVQEVQKDLQSSSSDGVPLATLVQTLSNLKTQSARLLEQKEAALSRQGSRHPDLHVDTQSSSSFVDAPPSFPAPTAGWDAFEAAPAPIMPTQTVPEPSLFSPTGAGDPFGFDLMGGTGGSFTAPIVASTPVTEKPVLDAFASASSSSFSAFDAMNDLDWGFADNQYEPVPELDEASEVTKAAPKMIDKNEFIRTPKAPATNMLGFDSPSFGATTATPEATAESAFGGVPAPGLEDFGAFPPTDVPAFGSFAATADAGGFAAFTAVDAPTTDGFQDFGGETLAGDGFVASSGVGTFAAIDTPSGGNFGAFSSTGADGFGAFEATETASPSFGAFDAPSEAPVTSDFGAFTPATDGFGDFASCGFGAFDAAPPVDDDSFEAFTNQLEIPAAFGGSSLGASSVVFDASPAPTPEASPPPADDAFGTFAPTATSATDDFGAFPAEPSASSDAVAELVDDTFPTPDEPVSVGDSGTSAAFPSSTSPNNANVQDDSQAPAATEDVAANTATETNITDAVQAPEAVSDRDGSFVFVASPSAPMQSEPMVVADDDCGCFCVPDSGFADFAPPIAAPSAVSGTTTAPVSTTDDIFGDFQFAPAPSFAAFATVPAHSETTVPDTAFSSLPAHPSDDIFADFADFTSATTAANWASFSPPAAPTASDDFTI</sequence>
<keyword evidence="5" id="KW-1185">Reference proteome</keyword>
<dbReference type="GO" id="GO:0006897">
    <property type="term" value="P:endocytosis"/>
    <property type="evidence" value="ECO:0007669"/>
    <property type="project" value="TreeGrafter"/>
</dbReference>
<dbReference type="VEuPathDB" id="FungiDB:SPRG_20788"/>
<dbReference type="Pfam" id="PF12763">
    <property type="entry name" value="EH"/>
    <property type="match status" value="2"/>
</dbReference>
<dbReference type="RefSeq" id="XP_012204115.1">
    <property type="nucleotide sequence ID" value="XM_012348725.1"/>
</dbReference>
<gene>
    <name evidence="4" type="ORF">SPRG_20788</name>
</gene>
<dbReference type="Proteomes" id="UP000030745">
    <property type="component" value="Unassembled WGS sequence"/>
</dbReference>
<dbReference type="OrthoDB" id="524326at2759"/>
<dbReference type="SUPFAM" id="SSF47473">
    <property type="entry name" value="EF-hand"/>
    <property type="match status" value="2"/>
</dbReference>
<dbReference type="InterPro" id="IPR000261">
    <property type="entry name" value="EH_dom"/>
</dbReference>
<dbReference type="PANTHER" id="PTHR11216:SF174">
    <property type="entry name" value="GH06923P"/>
    <property type="match status" value="1"/>
</dbReference>
<evidence type="ECO:0000313" key="4">
    <source>
        <dbReference type="EMBL" id="KDO25209.1"/>
    </source>
</evidence>
<accession>A0A067C390</accession>
<dbReference type="CDD" id="cd00052">
    <property type="entry name" value="EH"/>
    <property type="match status" value="1"/>
</dbReference>
<dbReference type="GO" id="GO:0016197">
    <property type="term" value="P:endosomal transport"/>
    <property type="evidence" value="ECO:0007669"/>
    <property type="project" value="TreeGrafter"/>
</dbReference>
<dbReference type="AlphaFoldDB" id="A0A067C390"/>
<feature type="compositionally biased region" description="Pro residues" evidence="1">
    <location>
        <begin position="667"/>
        <end position="677"/>
    </location>
</feature>
<feature type="domain" description="EH" evidence="2">
    <location>
        <begin position="1"/>
        <end position="85"/>
    </location>
</feature>
<dbReference type="Gene3D" id="1.10.238.10">
    <property type="entry name" value="EF-hand"/>
    <property type="match status" value="2"/>
</dbReference>
<dbReference type="GO" id="GO:0005886">
    <property type="term" value="C:plasma membrane"/>
    <property type="evidence" value="ECO:0007669"/>
    <property type="project" value="TreeGrafter"/>
</dbReference>
<dbReference type="GO" id="GO:0005737">
    <property type="term" value="C:cytoplasm"/>
    <property type="evidence" value="ECO:0007669"/>
    <property type="project" value="TreeGrafter"/>
</dbReference>